<sequence>MSLSTRGIFELSNQKPPLPQQLVRRQQQLSPQRRPQLQQVPQQLVPQLLQLPPQRLQQQQLLPRQQRQQLRQVRPVRPCASVSTAILQNSCTTSLVNPVTLLYLSDISPNSGYVQYSYSYLSTANSITISLAFRQDPSYWAFDDISITLSTGGPNLVQNPGFETGSLTGYYAFCNPSSSSASGTVYAGYAHTGTYCYYDGSVGNPDYI</sequence>
<comment type="caution">
    <text evidence="1">The sequence shown here is derived from an EMBL/GenBank/DDBJ whole genome shotgun (WGS) entry which is preliminary data.</text>
</comment>
<protein>
    <submittedName>
        <fullName evidence="1">Uncharacterized protein</fullName>
    </submittedName>
</protein>
<evidence type="ECO:0000313" key="1">
    <source>
        <dbReference type="EMBL" id="CAF3916802.1"/>
    </source>
</evidence>
<keyword evidence="2" id="KW-1185">Reference proteome</keyword>
<organism evidence="1 2">
    <name type="scientific">Rotaria magnacalcarata</name>
    <dbReference type="NCBI Taxonomy" id="392030"/>
    <lineage>
        <taxon>Eukaryota</taxon>
        <taxon>Metazoa</taxon>
        <taxon>Spiralia</taxon>
        <taxon>Gnathifera</taxon>
        <taxon>Rotifera</taxon>
        <taxon>Eurotatoria</taxon>
        <taxon>Bdelloidea</taxon>
        <taxon>Philodinida</taxon>
        <taxon>Philodinidae</taxon>
        <taxon>Rotaria</taxon>
    </lineage>
</organism>
<accession>A0A819IPE7</accession>
<dbReference type="EMBL" id="CAJOBG010001316">
    <property type="protein sequence ID" value="CAF3916802.1"/>
    <property type="molecule type" value="Genomic_DNA"/>
</dbReference>
<proteinExistence type="predicted"/>
<dbReference type="AlphaFoldDB" id="A0A819IPE7"/>
<evidence type="ECO:0000313" key="2">
    <source>
        <dbReference type="Proteomes" id="UP000663866"/>
    </source>
</evidence>
<reference evidence="1" key="1">
    <citation type="submission" date="2021-02" db="EMBL/GenBank/DDBJ databases">
        <authorList>
            <person name="Nowell W R."/>
        </authorList>
    </citation>
    <scope>NUCLEOTIDE SEQUENCE</scope>
</reference>
<name>A0A819IPE7_9BILA</name>
<gene>
    <name evidence="1" type="ORF">OVN521_LOCUS10350</name>
</gene>
<dbReference type="Gene3D" id="2.60.120.260">
    <property type="entry name" value="Galactose-binding domain-like"/>
    <property type="match status" value="1"/>
</dbReference>
<dbReference type="Proteomes" id="UP000663866">
    <property type="component" value="Unassembled WGS sequence"/>
</dbReference>